<dbReference type="SUPFAM" id="SSF49410">
    <property type="entry name" value="Alpha-macroglobulin receptor domain"/>
    <property type="match status" value="1"/>
</dbReference>
<dbReference type="Pfam" id="PF07678">
    <property type="entry name" value="TED_complement"/>
    <property type="match status" value="2"/>
</dbReference>
<dbReference type="InterPro" id="IPR036595">
    <property type="entry name" value="A-macroglobulin_rcpt-bd_sf"/>
</dbReference>
<dbReference type="Gene3D" id="1.50.10.20">
    <property type="match status" value="1"/>
</dbReference>
<evidence type="ECO:0000259" key="3">
    <source>
        <dbReference type="SMART" id="SM01361"/>
    </source>
</evidence>
<reference evidence="4" key="2">
    <citation type="submission" date="2022-10" db="EMBL/GenBank/DDBJ databases">
        <authorList>
            <consortium name="ENA_rothamsted_submissions"/>
            <consortium name="culmorum"/>
            <person name="King R."/>
        </authorList>
    </citation>
    <scope>NUCLEOTIDE SEQUENCE</scope>
</reference>
<dbReference type="InterPro" id="IPR009048">
    <property type="entry name" value="A-macroglobulin_rcpt-bd"/>
</dbReference>
<name>A0A9N9WAI1_9NEOP</name>
<dbReference type="InterPro" id="IPR011626">
    <property type="entry name" value="Alpha-macroglobulin_TED"/>
</dbReference>
<dbReference type="SUPFAM" id="SSF48239">
    <property type="entry name" value="Terpenoid cyclases/Protein prenyltransferases"/>
    <property type="match status" value="1"/>
</dbReference>
<dbReference type="Pfam" id="PF07677">
    <property type="entry name" value="A2M_recep"/>
    <property type="match status" value="1"/>
</dbReference>
<evidence type="ECO:0000313" key="5">
    <source>
        <dbReference type="Proteomes" id="UP001153714"/>
    </source>
</evidence>
<keyword evidence="5" id="KW-1185">Reference proteome</keyword>
<evidence type="ECO:0000256" key="2">
    <source>
        <dbReference type="ARBA" id="ARBA00022966"/>
    </source>
</evidence>
<proteinExistence type="predicted"/>
<dbReference type="InterPro" id="IPR050473">
    <property type="entry name" value="A2M/Complement_sys"/>
</dbReference>
<dbReference type="OrthoDB" id="2142040at2759"/>
<protein>
    <recommendedName>
        <fullName evidence="3">Alpha-macroglobulin receptor-binding domain-containing protein</fullName>
    </recommendedName>
</protein>
<dbReference type="InterPro" id="IPR008930">
    <property type="entry name" value="Terpenoid_cyclase/PrenylTrfase"/>
</dbReference>
<dbReference type="GO" id="GO:0005615">
    <property type="term" value="C:extracellular space"/>
    <property type="evidence" value="ECO:0007669"/>
    <property type="project" value="InterPro"/>
</dbReference>
<keyword evidence="2" id="KW-0882">Thioester bond</keyword>
<evidence type="ECO:0000313" key="4">
    <source>
        <dbReference type="EMBL" id="CAG9787110.1"/>
    </source>
</evidence>
<dbReference type="Gene3D" id="2.60.40.690">
    <property type="entry name" value="Alpha-macroglobulin, receptor-binding domain"/>
    <property type="match status" value="1"/>
</dbReference>
<feature type="domain" description="Alpha-macroglobulin receptor-binding" evidence="3">
    <location>
        <begin position="583"/>
        <end position="672"/>
    </location>
</feature>
<evidence type="ECO:0000256" key="1">
    <source>
        <dbReference type="ARBA" id="ARBA00022729"/>
    </source>
</evidence>
<dbReference type="EMBL" id="OU893348">
    <property type="protein sequence ID" value="CAG9787110.1"/>
    <property type="molecule type" value="Genomic_DNA"/>
</dbReference>
<keyword evidence="1" id="KW-0732">Signal</keyword>
<dbReference type="SMART" id="SM01361">
    <property type="entry name" value="A2M_recep"/>
    <property type="match status" value="1"/>
</dbReference>
<reference evidence="4" key="1">
    <citation type="submission" date="2021-12" db="EMBL/GenBank/DDBJ databases">
        <authorList>
            <person name="King R."/>
        </authorList>
    </citation>
    <scope>NUCLEOTIDE SEQUENCE</scope>
</reference>
<dbReference type="AlphaFoldDB" id="A0A9N9WAI1"/>
<organism evidence="4 5">
    <name type="scientific">Diatraea saccharalis</name>
    <name type="common">sugarcane borer</name>
    <dbReference type="NCBI Taxonomy" id="40085"/>
    <lineage>
        <taxon>Eukaryota</taxon>
        <taxon>Metazoa</taxon>
        <taxon>Ecdysozoa</taxon>
        <taxon>Arthropoda</taxon>
        <taxon>Hexapoda</taxon>
        <taxon>Insecta</taxon>
        <taxon>Pterygota</taxon>
        <taxon>Neoptera</taxon>
        <taxon>Endopterygota</taxon>
        <taxon>Lepidoptera</taxon>
        <taxon>Glossata</taxon>
        <taxon>Ditrysia</taxon>
        <taxon>Pyraloidea</taxon>
        <taxon>Crambidae</taxon>
        <taxon>Crambinae</taxon>
        <taxon>Diatraea</taxon>
    </lineage>
</organism>
<sequence length="1131" mass="126262">MYRVVFERSRVWIAKGKHGYDVHLASAEQTESDDECSGAESWCAWWVWWEGGRLSVGRGAVPSERRLLVWPLAADMRIKYVGFSALWGDKADFRIWNFNEEAGFSQVLELGLPRGVVPGSASGSLLVSGGLHLPLYNLQSDSTEQWTEVWRDSQLSAASASLAPLLALEHIPHLVEDSEREKILKKLPEQVQVLLSFRKSDNSFSDHPAMSSHLSTVRILEILSKIQSYYPVDPDLLQNIKKWIQSRQGQDGSFTPLPADKEVDYYPLDMKKNNFTQKEVDVNEYYYYDKNGNMTQSEIDWERTVEVTAETLVALLEVGVENQMDANTVQKAQNFLEKNLYNLTSPAALAATVLALVLARSPTVPEALVILRNASTTEEGEFGWPAPRKDAADWLLEETSRNIKTTSYEAVTMEQYVAGVRVLLAACARGALAEGEAAARFLYYRASTLQRHPSLAYTATKAAAQYAALAHDRHRALTVSLATAGMELTDTLELRARTPPRPLQLPGLPTKVFVYATGAGCATVQGTIIYSTYTPKPENALLNIQAAIIEEIRPERSSIEELQGNLPTLIIKTCFKWKGKERSGILRLESSLFSGYELHSVNPVVLDGATFANLHYGSRGESVWFVFANISSTCPVCITYEARSKFIITSLRPAFAKIYPSARPDLAVETFFHARPGSPLLRGITDDDFITWFDKTELASLQTTANIDNICECGRICSRDYEFRKSDAKPTEETATTTTSSTLSPVSITFEDNLQTTEHVENKTTTDKIATGGSIVTTLNPSVVTETVTEHITNTPNSNVPISTVEVVDDPIIIPTANSMNFTSSMNLSNIENSIPIIPKHNGELIIQKVMMTKSFLKKEELKKTPLPRRKGTLKATYGDKLFEKEKSTNTSSIHNAIVNKFVSKNVTKPKSIRMEKYFHGNTNIEYKPNYTASTNETKANTTSKIETPTAVMPTKSNKNITHHVETSTVTHAIATITNSNIKTMHYRTKKPKLVTQIKKPRIESNHTDNITHNNQTKSTEYIINKTKINTINSEKRTAKTLKSINKEIHKIPLTPISETSKTLSETVKLDIAPENKGGFEILEKNNLWDLLKEGSESDITKIDDKLQVHNRLNILTQNLSNVTRNENRSL</sequence>
<gene>
    <name evidence="4" type="ORF">DIATSA_LOCUS5016</name>
</gene>
<dbReference type="Proteomes" id="UP001153714">
    <property type="component" value="Chromosome 17"/>
</dbReference>
<accession>A0A9N9WAI1</accession>
<dbReference type="PANTHER" id="PTHR11412:SF136">
    <property type="entry name" value="CD109 ANTIGEN"/>
    <property type="match status" value="1"/>
</dbReference>
<dbReference type="PANTHER" id="PTHR11412">
    <property type="entry name" value="MACROGLOBULIN / COMPLEMENT"/>
    <property type="match status" value="1"/>
</dbReference>